<feature type="region of interest" description="Disordered" evidence="4">
    <location>
        <begin position="145"/>
        <end position="197"/>
    </location>
</feature>
<dbReference type="PROSITE" id="PS51194">
    <property type="entry name" value="HELICASE_CTER"/>
    <property type="match status" value="1"/>
</dbReference>
<evidence type="ECO:0000256" key="3">
    <source>
        <dbReference type="ARBA" id="ARBA00034808"/>
    </source>
</evidence>
<feature type="domain" description="Helicase C-terminal" evidence="5">
    <location>
        <begin position="10"/>
        <end position="167"/>
    </location>
</feature>
<dbReference type="InterPro" id="IPR027417">
    <property type="entry name" value="P-loop_NTPase"/>
</dbReference>
<dbReference type="PANTHER" id="PTHR13710:SF154">
    <property type="entry name" value="RECQ HELICASE, PUTATIVE (AFU_ORTHOLOGUE AFUA_6G14720)-RELATED"/>
    <property type="match status" value="1"/>
</dbReference>
<evidence type="ECO:0000256" key="4">
    <source>
        <dbReference type="SAM" id="MobiDB-lite"/>
    </source>
</evidence>
<reference evidence="6" key="1">
    <citation type="submission" date="2023-03" db="EMBL/GenBank/DDBJ databases">
        <title>Massive genome expansion in bonnet fungi (Mycena s.s.) driven by repeated elements and novel gene families across ecological guilds.</title>
        <authorList>
            <consortium name="Lawrence Berkeley National Laboratory"/>
            <person name="Harder C.B."/>
            <person name="Miyauchi S."/>
            <person name="Viragh M."/>
            <person name="Kuo A."/>
            <person name="Thoen E."/>
            <person name="Andreopoulos B."/>
            <person name="Lu D."/>
            <person name="Skrede I."/>
            <person name="Drula E."/>
            <person name="Henrissat B."/>
            <person name="Morin E."/>
            <person name="Kohler A."/>
            <person name="Barry K."/>
            <person name="LaButti K."/>
            <person name="Morin E."/>
            <person name="Salamov A."/>
            <person name="Lipzen A."/>
            <person name="Mereny Z."/>
            <person name="Hegedus B."/>
            <person name="Baldrian P."/>
            <person name="Stursova M."/>
            <person name="Weitz H."/>
            <person name="Taylor A."/>
            <person name="Grigoriev I.V."/>
            <person name="Nagy L.G."/>
            <person name="Martin F."/>
            <person name="Kauserud H."/>
        </authorList>
    </citation>
    <scope>NUCLEOTIDE SEQUENCE</scope>
    <source>
        <strain evidence="6">CBHHK182m</strain>
    </source>
</reference>
<evidence type="ECO:0000259" key="5">
    <source>
        <dbReference type="PROSITE" id="PS51194"/>
    </source>
</evidence>
<keyword evidence="7" id="KW-1185">Reference proteome</keyword>
<dbReference type="GO" id="GO:0000724">
    <property type="term" value="P:double-strand break repair via homologous recombination"/>
    <property type="evidence" value="ECO:0007669"/>
    <property type="project" value="TreeGrafter"/>
</dbReference>
<dbReference type="Pfam" id="PF00271">
    <property type="entry name" value="Helicase_C"/>
    <property type="match status" value="1"/>
</dbReference>
<feature type="compositionally biased region" description="Low complexity" evidence="4">
    <location>
        <begin position="367"/>
        <end position="380"/>
    </location>
</feature>
<dbReference type="GO" id="GO:0005694">
    <property type="term" value="C:chromosome"/>
    <property type="evidence" value="ECO:0007669"/>
    <property type="project" value="TreeGrafter"/>
</dbReference>
<dbReference type="EC" id="5.6.2.4" evidence="3"/>
<dbReference type="PANTHER" id="PTHR13710">
    <property type="entry name" value="DNA HELICASE RECQ FAMILY MEMBER"/>
    <property type="match status" value="1"/>
</dbReference>
<name>A0AAD7NXC7_9AGAR</name>
<evidence type="ECO:0000256" key="1">
    <source>
        <dbReference type="ARBA" id="ARBA00005446"/>
    </source>
</evidence>
<dbReference type="SUPFAM" id="SSF52540">
    <property type="entry name" value="P-loop containing nucleoside triphosphate hydrolases"/>
    <property type="match status" value="1"/>
</dbReference>
<evidence type="ECO:0000313" key="7">
    <source>
        <dbReference type="Proteomes" id="UP001215598"/>
    </source>
</evidence>
<proteinExistence type="inferred from homology"/>
<dbReference type="EMBL" id="JARKIB010000006">
    <property type="protein sequence ID" value="KAJ7778909.1"/>
    <property type="molecule type" value="Genomic_DNA"/>
</dbReference>
<dbReference type="SMART" id="SM00490">
    <property type="entry name" value="HELICc"/>
    <property type="match status" value="1"/>
</dbReference>
<dbReference type="InterPro" id="IPR001650">
    <property type="entry name" value="Helicase_C-like"/>
</dbReference>
<gene>
    <name evidence="6" type="ORF">B0H16DRAFT_1448458</name>
</gene>
<sequence length="380" mass="41952">MEHPMNSYQDLDFLVDATMQRPSDVPLAFVYSDDTKDGAGIIDHLNDRVHPDYRARGLVRPYNASMSREYREVVMQLFRAGVVRILVCTDAAGMGCDLPNIDIVVQWKAPTNMSAWIQRLGWAARALGREGLAVMLVERTAFEVNTGKDDSSPSGTKTPPLPTRGRGAGRGGGTWTQSWWKRVGTGSTPSGKDNDISCQPEPTISADASGKGLYIYIQSTTCRRAIQAAIFRNETPIIDKLKCCDLCNPQLFDRTRPSKPITAARQPPAKKGEPVDSVRQSLYSWRRAIKKNKYTRALFSPQAILDDDTCERLSAIGPIRSREQLFQQLGAWARLDTLSEDLFTFMLGLDIPEIAPRPRNRTSTTNAVSSLQASSAAAAA</sequence>
<dbReference type="AlphaFoldDB" id="A0AAD7NXC7"/>
<evidence type="ECO:0000256" key="2">
    <source>
        <dbReference type="ARBA" id="ARBA00034617"/>
    </source>
</evidence>
<dbReference type="Proteomes" id="UP001215598">
    <property type="component" value="Unassembled WGS sequence"/>
</dbReference>
<dbReference type="GO" id="GO:0005737">
    <property type="term" value="C:cytoplasm"/>
    <property type="evidence" value="ECO:0007669"/>
    <property type="project" value="TreeGrafter"/>
</dbReference>
<comment type="catalytic activity">
    <reaction evidence="2">
        <text>Couples ATP hydrolysis with the unwinding of duplex DNA by translocating in the 3'-5' direction.</text>
        <dbReference type="EC" id="5.6.2.4"/>
    </reaction>
</comment>
<comment type="caution">
    <text evidence="6">The sequence shown here is derived from an EMBL/GenBank/DDBJ whole genome shotgun (WGS) entry which is preliminary data.</text>
</comment>
<feature type="region of interest" description="Disordered" evidence="4">
    <location>
        <begin position="354"/>
        <end position="380"/>
    </location>
</feature>
<dbReference type="GO" id="GO:0043138">
    <property type="term" value="F:3'-5' DNA helicase activity"/>
    <property type="evidence" value="ECO:0007669"/>
    <property type="project" value="UniProtKB-EC"/>
</dbReference>
<organism evidence="6 7">
    <name type="scientific">Mycena metata</name>
    <dbReference type="NCBI Taxonomy" id="1033252"/>
    <lineage>
        <taxon>Eukaryota</taxon>
        <taxon>Fungi</taxon>
        <taxon>Dikarya</taxon>
        <taxon>Basidiomycota</taxon>
        <taxon>Agaricomycotina</taxon>
        <taxon>Agaricomycetes</taxon>
        <taxon>Agaricomycetidae</taxon>
        <taxon>Agaricales</taxon>
        <taxon>Marasmiineae</taxon>
        <taxon>Mycenaceae</taxon>
        <taxon>Mycena</taxon>
    </lineage>
</organism>
<feature type="compositionally biased region" description="Polar residues" evidence="4">
    <location>
        <begin position="175"/>
        <end position="197"/>
    </location>
</feature>
<comment type="similarity">
    <text evidence="1">Belongs to the helicase family. RecQ subfamily.</text>
</comment>
<accession>A0AAD7NXC7</accession>
<dbReference type="GO" id="GO:0009378">
    <property type="term" value="F:four-way junction helicase activity"/>
    <property type="evidence" value="ECO:0007669"/>
    <property type="project" value="TreeGrafter"/>
</dbReference>
<protein>
    <recommendedName>
        <fullName evidence="3">DNA 3'-5' helicase</fullName>
        <ecNumber evidence="3">5.6.2.4</ecNumber>
    </recommendedName>
</protein>
<dbReference type="Gene3D" id="3.40.50.300">
    <property type="entry name" value="P-loop containing nucleotide triphosphate hydrolases"/>
    <property type="match status" value="1"/>
</dbReference>
<evidence type="ECO:0000313" key="6">
    <source>
        <dbReference type="EMBL" id="KAJ7778909.1"/>
    </source>
</evidence>